<evidence type="ECO:0000313" key="2">
    <source>
        <dbReference type="EMBL" id="AFH75135.1"/>
    </source>
</evidence>
<accession>I0CEC2</accession>
<feature type="region of interest" description="Disordered" evidence="1">
    <location>
        <begin position="1"/>
        <end position="28"/>
    </location>
</feature>
<evidence type="ECO:0000256" key="1">
    <source>
        <dbReference type="SAM" id="MobiDB-lite"/>
    </source>
</evidence>
<dbReference type="AlphaFoldDB" id="I0CEC2"/>
<geneLocation type="plasmid" evidence="2">
    <name>pCQ4</name>
</geneLocation>
<proteinExistence type="predicted"/>
<dbReference type="EMBL" id="JQ340175">
    <property type="protein sequence ID" value="AFH75135.1"/>
    <property type="molecule type" value="Genomic_DNA"/>
</dbReference>
<sequence length="105" mass="11029">MTSPFPKPGPEVARTGNPRCGSKADSNAPACGAPATWHVAWSLTPGSARFSLVCDEHLVQAQTNYVYAARHRATVTCDMPGTGWVTGRTSRCVLVAVGDSLDGAR</sequence>
<keyword evidence="2" id="KW-0614">Plasmid</keyword>
<protein>
    <submittedName>
        <fullName evidence="2">Uncharacterized protein</fullName>
    </submittedName>
</protein>
<reference evidence="2" key="1">
    <citation type="submission" date="2011-12" db="EMBL/GenBank/DDBJ databases">
        <title>Complete nucleotide sequence of Streptomyces circular plasmid pCQ4.</title>
        <authorList>
            <person name="Cheng Q."/>
            <person name="Tian X."/>
            <person name="Qin Z."/>
        </authorList>
    </citation>
    <scope>NUCLEOTIDE SEQUENCE</scope>
    <source>
        <strain evidence="2">W75</strain>
        <plasmid evidence="2">pCQ4</plasmid>
    </source>
</reference>
<gene>
    <name evidence="2" type="ORF">pCQ4.10</name>
</gene>
<organism evidence="2">
    <name type="scientific">Streptomyces sp. W75</name>
    <dbReference type="NCBI Taxonomy" id="1170711"/>
    <lineage>
        <taxon>Bacteria</taxon>
        <taxon>Bacillati</taxon>
        <taxon>Actinomycetota</taxon>
        <taxon>Actinomycetes</taxon>
        <taxon>Kitasatosporales</taxon>
        <taxon>Streptomycetaceae</taxon>
        <taxon>Streptomyces</taxon>
    </lineage>
</organism>
<name>I0CEC2_9ACTN</name>